<protein>
    <submittedName>
        <fullName evidence="1">Uncharacterized protein</fullName>
    </submittedName>
</protein>
<gene>
    <name evidence="1" type="ORF">BSTOLATCC_MIC35183</name>
</gene>
<proteinExistence type="predicted"/>
<organism evidence="1 2">
    <name type="scientific">Blepharisma stoltei</name>
    <dbReference type="NCBI Taxonomy" id="1481888"/>
    <lineage>
        <taxon>Eukaryota</taxon>
        <taxon>Sar</taxon>
        <taxon>Alveolata</taxon>
        <taxon>Ciliophora</taxon>
        <taxon>Postciliodesmatophora</taxon>
        <taxon>Heterotrichea</taxon>
        <taxon>Heterotrichida</taxon>
        <taxon>Blepharismidae</taxon>
        <taxon>Blepharisma</taxon>
    </lineage>
</organism>
<sequence length="112" mass="13788">MRHHRATTIQDYWIDFRTVPNFLLPACRHHHYFSTCLQPAQCLYGLYDKIIYICQQLQKQQTIAVRCFKNFLFNADSWSRQHIINHYFVLQQHFNWQFTVRHNLEWSEILCL</sequence>
<accession>A0AAU9JG88</accession>
<dbReference type="EMBL" id="CAJZBQ010000035">
    <property type="protein sequence ID" value="CAG9324162.1"/>
    <property type="molecule type" value="Genomic_DNA"/>
</dbReference>
<keyword evidence="2" id="KW-1185">Reference proteome</keyword>
<comment type="caution">
    <text evidence="1">The sequence shown here is derived from an EMBL/GenBank/DDBJ whole genome shotgun (WGS) entry which is preliminary data.</text>
</comment>
<dbReference type="Proteomes" id="UP001162131">
    <property type="component" value="Unassembled WGS sequence"/>
</dbReference>
<evidence type="ECO:0000313" key="2">
    <source>
        <dbReference type="Proteomes" id="UP001162131"/>
    </source>
</evidence>
<name>A0AAU9JG88_9CILI</name>
<reference evidence="1" key="1">
    <citation type="submission" date="2021-09" db="EMBL/GenBank/DDBJ databases">
        <authorList>
            <consortium name="AG Swart"/>
            <person name="Singh M."/>
            <person name="Singh A."/>
            <person name="Seah K."/>
            <person name="Emmerich C."/>
        </authorList>
    </citation>
    <scope>NUCLEOTIDE SEQUENCE</scope>
    <source>
        <strain evidence="1">ATCC30299</strain>
    </source>
</reference>
<evidence type="ECO:0000313" key="1">
    <source>
        <dbReference type="EMBL" id="CAG9324162.1"/>
    </source>
</evidence>
<dbReference type="AlphaFoldDB" id="A0AAU9JG88"/>